<feature type="domain" description="O-methyltransferase dimerisation" evidence="5">
    <location>
        <begin position="16"/>
        <end position="85"/>
    </location>
</feature>
<dbReference type="Gene3D" id="1.10.10.10">
    <property type="entry name" value="Winged helix-like DNA-binding domain superfamily/Winged helix DNA-binding domain"/>
    <property type="match status" value="1"/>
</dbReference>
<dbReference type="InterPro" id="IPR016461">
    <property type="entry name" value="COMT-like"/>
</dbReference>
<dbReference type="InterPro" id="IPR029063">
    <property type="entry name" value="SAM-dependent_MTases_sf"/>
</dbReference>
<evidence type="ECO:0000256" key="3">
    <source>
        <dbReference type="ARBA" id="ARBA00022691"/>
    </source>
</evidence>
<sequence>MATDDAAERLDELTDLVTPLAIRTAVTLRVPDRIAAGTAKLDDLAVACAADRDALGRLLRYLVHREVFAEPAPDVFALTKIGELLCDRGSGGFGARLDLGGHAARMDLAVLGLPHSVRTGEPGYAQVHGRDLWADLDANPGFRAEFDGLMASLQEATAHQVAALYPWQDVRRVTDVGGGSGRLLAELLAAHPHLHGVLVDRPEPVATAAARFAERGIADRAEAVAGDFFRPLPAGSDVYVVSRALTDWNDTAATEILRRCAEAAGPRGRVLVVEVMPTEPHVPHLSSYDLRMLVDVGGRERDRVALDALAATAGLTPAATYPGTDGLTLMEFTVTA</sequence>
<keyword evidence="1 6" id="KW-0489">Methyltransferase</keyword>
<gene>
    <name evidence="6" type="ORF">EV186_107222</name>
</gene>
<accession>A0A4R6S1W8</accession>
<keyword evidence="3" id="KW-0949">S-adenosyl-L-methionine</keyword>
<dbReference type="Gene3D" id="3.40.50.150">
    <property type="entry name" value="Vaccinia Virus protein VP39"/>
    <property type="match status" value="1"/>
</dbReference>
<proteinExistence type="predicted"/>
<evidence type="ECO:0000313" key="6">
    <source>
        <dbReference type="EMBL" id="TDP92987.1"/>
    </source>
</evidence>
<dbReference type="PIRSF" id="PIRSF005739">
    <property type="entry name" value="O-mtase"/>
    <property type="match status" value="1"/>
</dbReference>
<dbReference type="PROSITE" id="PS51683">
    <property type="entry name" value="SAM_OMT_II"/>
    <property type="match status" value="1"/>
</dbReference>
<dbReference type="OrthoDB" id="3804952at2"/>
<evidence type="ECO:0000259" key="5">
    <source>
        <dbReference type="Pfam" id="PF08100"/>
    </source>
</evidence>
<dbReference type="AlphaFoldDB" id="A0A4R6S1W8"/>
<dbReference type="CDD" id="cd02440">
    <property type="entry name" value="AdoMet_MTases"/>
    <property type="match status" value="1"/>
</dbReference>
<dbReference type="InterPro" id="IPR012967">
    <property type="entry name" value="COMT_dimerisation"/>
</dbReference>
<dbReference type="Pfam" id="PF00891">
    <property type="entry name" value="Methyltransf_2"/>
    <property type="match status" value="1"/>
</dbReference>
<keyword evidence="2 6" id="KW-0808">Transferase</keyword>
<dbReference type="Gene3D" id="1.10.287.1350">
    <property type="match status" value="1"/>
</dbReference>
<dbReference type="InterPro" id="IPR036388">
    <property type="entry name" value="WH-like_DNA-bd_sf"/>
</dbReference>
<dbReference type="GO" id="GO:0008171">
    <property type="term" value="F:O-methyltransferase activity"/>
    <property type="evidence" value="ECO:0007669"/>
    <property type="project" value="InterPro"/>
</dbReference>
<dbReference type="SUPFAM" id="SSF53335">
    <property type="entry name" value="S-adenosyl-L-methionine-dependent methyltransferases"/>
    <property type="match status" value="1"/>
</dbReference>
<comment type="caution">
    <text evidence="6">The sequence shown here is derived from an EMBL/GenBank/DDBJ whole genome shotgun (WGS) entry which is preliminary data.</text>
</comment>
<organism evidence="6 7">
    <name type="scientific">Labedaea rhizosphaerae</name>
    <dbReference type="NCBI Taxonomy" id="598644"/>
    <lineage>
        <taxon>Bacteria</taxon>
        <taxon>Bacillati</taxon>
        <taxon>Actinomycetota</taxon>
        <taxon>Actinomycetes</taxon>
        <taxon>Pseudonocardiales</taxon>
        <taxon>Pseudonocardiaceae</taxon>
        <taxon>Labedaea</taxon>
    </lineage>
</organism>
<dbReference type="GO" id="GO:0046983">
    <property type="term" value="F:protein dimerization activity"/>
    <property type="evidence" value="ECO:0007669"/>
    <property type="project" value="InterPro"/>
</dbReference>
<evidence type="ECO:0000259" key="4">
    <source>
        <dbReference type="Pfam" id="PF00891"/>
    </source>
</evidence>
<feature type="domain" description="O-methyltransferase C-terminal" evidence="4">
    <location>
        <begin position="114"/>
        <end position="315"/>
    </location>
</feature>
<dbReference type="InterPro" id="IPR001077">
    <property type="entry name" value="COMT_C"/>
</dbReference>
<protein>
    <submittedName>
        <fullName evidence="6">O-methyltransferase</fullName>
    </submittedName>
</protein>
<dbReference type="PANTHER" id="PTHR43712:SF2">
    <property type="entry name" value="O-METHYLTRANSFERASE CICE"/>
    <property type="match status" value="1"/>
</dbReference>
<evidence type="ECO:0000313" key="7">
    <source>
        <dbReference type="Proteomes" id="UP000295444"/>
    </source>
</evidence>
<dbReference type="GO" id="GO:0032259">
    <property type="term" value="P:methylation"/>
    <property type="evidence" value="ECO:0007669"/>
    <property type="project" value="UniProtKB-KW"/>
</dbReference>
<dbReference type="Pfam" id="PF08100">
    <property type="entry name" value="Dimerisation"/>
    <property type="match status" value="1"/>
</dbReference>
<reference evidence="6 7" key="1">
    <citation type="submission" date="2019-03" db="EMBL/GenBank/DDBJ databases">
        <title>Genomic Encyclopedia of Type Strains, Phase IV (KMG-IV): sequencing the most valuable type-strain genomes for metagenomic binning, comparative biology and taxonomic classification.</title>
        <authorList>
            <person name="Goeker M."/>
        </authorList>
    </citation>
    <scope>NUCLEOTIDE SEQUENCE [LARGE SCALE GENOMIC DNA]</scope>
    <source>
        <strain evidence="6 7">DSM 45361</strain>
    </source>
</reference>
<dbReference type="Proteomes" id="UP000295444">
    <property type="component" value="Unassembled WGS sequence"/>
</dbReference>
<name>A0A4R6S1W8_LABRH</name>
<dbReference type="SUPFAM" id="SSF46785">
    <property type="entry name" value="Winged helix' DNA-binding domain"/>
    <property type="match status" value="1"/>
</dbReference>
<dbReference type="InterPro" id="IPR036390">
    <property type="entry name" value="WH_DNA-bd_sf"/>
</dbReference>
<keyword evidence="7" id="KW-1185">Reference proteome</keyword>
<evidence type="ECO:0000256" key="2">
    <source>
        <dbReference type="ARBA" id="ARBA00022679"/>
    </source>
</evidence>
<dbReference type="PANTHER" id="PTHR43712">
    <property type="entry name" value="PUTATIVE (AFU_ORTHOLOGUE AFUA_4G14580)-RELATED"/>
    <property type="match status" value="1"/>
</dbReference>
<evidence type="ECO:0000256" key="1">
    <source>
        <dbReference type="ARBA" id="ARBA00022603"/>
    </source>
</evidence>
<dbReference type="RefSeq" id="WP_133853324.1">
    <property type="nucleotide sequence ID" value="NZ_SNXZ01000007.1"/>
</dbReference>
<dbReference type="EMBL" id="SNXZ01000007">
    <property type="protein sequence ID" value="TDP92987.1"/>
    <property type="molecule type" value="Genomic_DNA"/>
</dbReference>